<evidence type="ECO:0000313" key="8">
    <source>
        <dbReference type="EMBL" id="KAE8243328.1"/>
    </source>
</evidence>
<feature type="domain" description="ABC1 atypical kinase-like" evidence="6">
    <location>
        <begin position="264"/>
        <end position="525"/>
    </location>
</feature>
<reference evidence="8" key="1">
    <citation type="submission" date="2016-04" db="EMBL/GenBank/DDBJ databases">
        <authorList>
            <person name="Nguyen H.D."/>
            <person name="Kesanakurti P."/>
            <person name="Cullis J."/>
            <person name="Levesque C.A."/>
            <person name="Hambleton S."/>
        </authorList>
    </citation>
    <scope>NUCLEOTIDE SEQUENCE</scope>
    <source>
        <strain evidence="8">DAOMC 238032</strain>
    </source>
</reference>
<feature type="region of interest" description="Disordered" evidence="5">
    <location>
        <begin position="864"/>
        <end position="883"/>
    </location>
</feature>
<organism evidence="8 9">
    <name type="scientific">Tilletia caries</name>
    <name type="common">wheat bunt fungus</name>
    <dbReference type="NCBI Taxonomy" id="13290"/>
    <lineage>
        <taxon>Eukaryota</taxon>
        <taxon>Fungi</taxon>
        <taxon>Dikarya</taxon>
        <taxon>Basidiomycota</taxon>
        <taxon>Ustilaginomycotina</taxon>
        <taxon>Exobasidiomycetes</taxon>
        <taxon>Tilletiales</taxon>
        <taxon>Tilletiaceae</taxon>
        <taxon>Tilletia</taxon>
    </lineage>
</organism>
<feature type="region of interest" description="Disordered" evidence="5">
    <location>
        <begin position="912"/>
        <end position="941"/>
    </location>
</feature>
<feature type="region of interest" description="Disordered" evidence="5">
    <location>
        <begin position="719"/>
        <end position="740"/>
    </location>
</feature>
<proteinExistence type="inferred from homology"/>
<dbReference type="Pfam" id="PF03109">
    <property type="entry name" value="ABC1"/>
    <property type="match status" value="1"/>
</dbReference>
<protein>
    <recommendedName>
        <fullName evidence="10">ABC1 atypical kinase-like domain-containing protein</fullName>
    </recommendedName>
</protein>
<evidence type="ECO:0000256" key="5">
    <source>
        <dbReference type="SAM" id="MobiDB-lite"/>
    </source>
</evidence>
<dbReference type="Pfam" id="PF09791">
    <property type="entry name" value="Oxidored-like"/>
    <property type="match status" value="1"/>
</dbReference>
<dbReference type="InterPro" id="IPR034646">
    <property type="entry name" value="ADCK3_dom"/>
</dbReference>
<feature type="region of interest" description="Disordered" evidence="5">
    <location>
        <begin position="28"/>
        <end position="180"/>
    </location>
</feature>
<keyword evidence="4" id="KW-0067">ATP-binding</keyword>
<comment type="caution">
    <text evidence="8">The sequence shown here is derived from an EMBL/GenBank/DDBJ whole genome shotgun (WGS) entry which is preliminary data.</text>
</comment>
<feature type="compositionally biased region" description="Pro residues" evidence="5">
    <location>
        <begin position="74"/>
        <end position="93"/>
    </location>
</feature>
<dbReference type="Proteomes" id="UP000077671">
    <property type="component" value="Unassembled WGS sequence"/>
</dbReference>
<evidence type="ECO:0008006" key="10">
    <source>
        <dbReference type="Google" id="ProtNLM"/>
    </source>
</evidence>
<keyword evidence="3" id="KW-0547">Nucleotide-binding</keyword>
<dbReference type="InterPro" id="IPR051409">
    <property type="entry name" value="Atypical_kinase_ADCK"/>
</dbReference>
<feature type="domain" description="Oxidoreductase-like" evidence="7">
    <location>
        <begin position="792"/>
        <end position="836"/>
    </location>
</feature>
<evidence type="ECO:0000256" key="3">
    <source>
        <dbReference type="ARBA" id="ARBA00022741"/>
    </source>
</evidence>
<dbReference type="GO" id="GO:0005524">
    <property type="term" value="F:ATP binding"/>
    <property type="evidence" value="ECO:0007669"/>
    <property type="project" value="UniProtKB-KW"/>
</dbReference>
<evidence type="ECO:0000259" key="6">
    <source>
        <dbReference type="Pfam" id="PF03109"/>
    </source>
</evidence>
<feature type="compositionally biased region" description="Basic and acidic residues" evidence="5">
    <location>
        <begin position="873"/>
        <end position="883"/>
    </location>
</feature>
<feature type="compositionally biased region" description="Polar residues" evidence="5">
    <location>
        <begin position="110"/>
        <end position="121"/>
    </location>
</feature>
<reference evidence="8" key="2">
    <citation type="journal article" date="2019" name="IMA Fungus">
        <title>Genome sequencing and comparison of five Tilletia species to identify candidate genes for the detection of regulated species infecting wheat.</title>
        <authorList>
            <person name="Nguyen H.D.T."/>
            <person name="Sultana T."/>
            <person name="Kesanakurti P."/>
            <person name="Hambleton S."/>
        </authorList>
    </citation>
    <scope>NUCLEOTIDE SEQUENCE</scope>
    <source>
        <strain evidence="8">DAOMC 238032</strain>
    </source>
</reference>
<keyword evidence="2" id="KW-0808">Transferase</keyword>
<accession>A0A177TC02</accession>
<dbReference type="CDD" id="cd13970">
    <property type="entry name" value="ABC1_ADCK3"/>
    <property type="match status" value="1"/>
</dbReference>
<dbReference type="InterPro" id="IPR019180">
    <property type="entry name" value="Oxidoreductase-like_N"/>
</dbReference>
<comment type="similarity">
    <text evidence="1">Belongs to the protein kinase superfamily. ADCK protein kinase family.</text>
</comment>
<sequence>MRNSLLRALVDAASVAANITKIAAQAATPSHTITNTSTTQPWPTQRHQQQQQQPIQEQEQEQERDHQHTVTPAVIPPSHSPAPPPLQPQPPQSQPEAQSPIIHKALSTKPDPTSTQTGKQYQPSPPSQPPPTSTTPPPPPINRPEPVAASTAPAPASTPVDDYDPESAPRTTPLRAAKVPSSRIGRLIHYGSLGAGLAWGAAGQYVSRSASASGSGNAFMGEPNLRRLVDKLSTMRGAALKMGQFMSIQDSNMLPPELEEVLLRVQNSANYMPEWQMQQVMQQDLGPEWRSKFDHFNPIPFAAASIGQVHSAVLSSSSSHPLAGCKVAVKIQFPGIKQSIKSDLGYLSTLLTASALLPPGLFLDKTIETMRGELEDECDYVREADMGRRFAALLDGVQGNGKGSGSGVEGVMQFAVPKVVDQLCTGRVLTTEMMRGRPLTQAARYTQERRNQIATSVLRLCLQELFQFRLMQTDPNWSNFLLNERTSTLELLDFGATREYTPLFIDQLFHLLSAAVSRDRESCLEWSRKIGYLNGEESDTMIEAHLESMLLLAEPFSPTSPSPYNFTNQTITSRVRAHIPVMLRERKRPPPRETYSLNRKLSGAFLLCARLGAEVRCREVWEEVVRAYRARASSSAGAGGQGERARRGLHTLALGAREGGSGRRRPSLPIGSPIMSHPRIRHRLGPDSSRSFSTTSAVEDGALDSGRQRTLDLRAHWTRRQPTQFDEPSPAAKPRAKLDLPLDPLGIDSPSPAVDGGPVVGPKKAAEEAMLGALGQGEGGKEEETGPKPVWIRGVMVPRRPPPPGPEDCCMSGCVHCTYDIYADAIQDYLSALDVARSSLLSMRSPPLTDPEWSLAGELGIKRPVAQESAEDEDKKEAEERAKREVDEAVMAVADPTLRAFLAMERRLTTKEKMERREVRRELKRKEEEGEGQGLEEGQKV</sequence>
<dbReference type="InterPro" id="IPR004147">
    <property type="entry name" value="ABC1_dom"/>
</dbReference>
<dbReference type="GO" id="GO:0016740">
    <property type="term" value="F:transferase activity"/>
    <property type="evidence" value="ECO:0007669"/>
    <property type="project" value="UniProtKB-KW"/>
</dbReference>
<dbReference type="SUPFAM" id="SSF56112">
    <property type="entry name" value="Protein kinase-like (PK-like)"/>
    <property type="match status" value="1"/>
</dbReference>
<evidence type="ECO:0000256" key="4">
    <source>
        <dbReference type="ARBA" id="ARBA00022840"/>
    </source>
</evidence>
<evidence type="ECO:0000259" key="7">
    <source>
        <dbReference type="Pfam" id="PF09791"/>
    </source>
</evidence>
<dbReference type="EMBL" id="LWDD02002009">
    <property type="protein sequence ID" value="KAE8243328.1"/>
    <property type="molecule type" value="Genomic_DNA"/>
</dbReference>
<dbReference type="PANTHER" id="PTHR43851:SF3">
    <property type="entry name" value="COENZYME Q8"/>
    <property type="match status" value="1"/>
</dbReference>
<feature type="region of interest" description="Disordered" evidence="5">
    <location>
        <begin position="655"/>
        <end position="705"/>
    </location>
</feature>
<feature type="compositionally biased region" description="Basic and acidic residues" evidence="5">
    <location>
        <begin position="912"/>
        <end position="928"/>
    </location>
</feature>
<evidence type="ECO:0000256" key="1">
    <source>
        <dbReference type="ARBA" id="ARBA00009670"/>
    </source>
</evidence>
<dbReference type="GO" id="GO:0006744">
    <property type="term" value="P:ubiquinone biosynthetic process"/>
    <property type="evidence" value="ECO:0007669"/>
    <property type="project" value="TreeGrafter"/>
</dbReference>
<feature type="compositionally biased region" description="Low complexity" evidence="5">
    <location>
        <begin position="146"/>
        <end position="160"/>
    </location>
</feature>
<dbReference type="PANTHER" id="PTHR43851">
    <property type="match status" value="1"/>
</dbReference>
<evidence type="ECO:0000256" key="2">
    <source>
        <dbReference type="ARBA" id="ARBA00022679"/>
    </source>
</evidence>
<feature type="compositionally biased region" description="Pro residues" evidence="5">
    <location>
        <begin position="123"/>
        <end position="143"/>
    </location>
</feature>
<feature type="compositionally biased region" description="Low complexity" evidence="5">
    <location>
        <begin position="28"/>
        <end position="57"/>
    </location>
</feature>
<feature type="compositionally biased region" description="Polar residues" evidence="5">
    <location>
        <begin position="688"/>
        <end position="697"/>
    </location>
</feature>
<gene>
    <name evidence="8" type="ORF">A4X03_0g7794</name>
</gene>
<dbReference type="InterPro" id="IPR011009">
    <property type="entry name" value="Kinase-like_dom_sf"/>
</dbReference>
<dbReference type="AlphaFoldDB" id="A0A177TC02"/>
<evidence type="ECO:0000313" key="9">
    <source>
        <dbReference type="Proteomes" id="UP000077671"/>
    </source>
</evidence>
<name>A0A177TC02_9BASI</name>